<sequence>MGLIDCWVFKLGRRVVMAEEGNVELKFRVYDGTDIGHRSYASTTTVSTIKERLVAEWPQDKTVIPKSVNDVKLIYSGRVLENCKTLAESRIPFGEISGGVITMHVVVQPPLARKKSEKNHDEMSKQNACSCTIL</sequence>
<organism evidence="10 11">
    <name type="scientific">Kingdonia uniflora</name>
    <dbReference type="NCBI Taxonomy" id="39325"/>
    <lineage>
        <taxon>Eukaryota</taxon>
        <taxon>Viridiplantae</taxon>
        <taxon>Streptophyta</taxon>
        <taxon>Embryophyta</taxon>
        <taxon>Tracheophyta</taxon>
        <taxon>Spermatophyta</taxon>
        <taxon>Magnoliopsida</taxon>
        <taxon>Ranunculales</taxon>
        <taxon>Circaeasteraceae</taxon>
        <taxon>Kingdonia</taxon>
    </lineage>
</organism>
<dbReference type="PANTHER" id="PTHR13169:SF12">
    <property type="entry name" value="MEMBRANE-ANCHORED UBIQUITIN-FOLD PROTEIN"/>
    <property type="match status" value="1"/>
</dbReference>
<keyword evidence="7" id="KW-0636">Prenylation</keyword>
<dbReference type="CDD" id="cd01814">
    <property type="entry name" value="Ubl_MUBs_plant"/>
    <property type="match status" value="1"/>
</dbReference>
<dbReference type="EMBL" id="JACGCM010000067">
    <property type="protein sequence ID" value="KAF6176683.1"/>
    <property type="molecule type" value="Genomic_DNA"/>
</dbReference>
<proteinExistence type="predicted"/>
<dbReference type="Gene3D" id="3.10.20.90">
    <property type="entry name" value="Phosphatidylinositol 3-kinase Catalytic Subunit, Chain A, domain 1"/>
    <property type="match status" value="1"/>
</dbReference>
<dbReference type="GO" id="GO:0005886">
    <property type="term" value="C:plasma membrane"/>
    <property type="evidence" value="ECO:0007669"/>
    <property type="project" value="UniProtKB-SubCell"/>
</dbReference>
<reference evidence="10 11" key="1">
    <citation type="journal article" date="2020" name="IScience">
        <title>Genome Sequencing of the Endangered Kingdonia uniflora (Circaeasteraceae, Ranunculales) Reveals Potential Mechanisms of Evolutionary Specialization.</title>
        <authorList>
            <person name="Sun Y."/>
            <person name="Deng T."/>
            <person name="Zhang A."/>
            <person name="Moore M.J."/>
            <person name="Landis J.B."/>
            <person name="Lin N."/>
            <person name="Zhang H."/>
            <person name="Zhang X."/>
            <person name="Huang J."/>
            <person name="Zhang X."/>
            <person name="Sun H."/>
            <person name="Wang H."/>
        </authorList>
    </citation>
    <scope>NUCLEOTIDE SEQUENCE [LARGE SCALE GENOMIC DNA]</scope>
    <source>
        <strain evidence="10">TB1705</strain>
        <tissue evidence="10">Leaf</tissue>
    </source>
</reference>
<dbReference type="InterPro" id="IPR040015">
    <property type="entry name" value="UBL3-like"/>
</dbReference>
<dbReference type="SUPFAM" id="SSF54236">
    <property type="entry name" value="Ubiquitin-like"/>
    <property type="match status" value="1"/>
</dbReference>
<comment type="caution">
    <text evidence="10">The sequence shown here is derived from an EMBL/GenBank/DDBJ whole genome shotgun (WGS) entry which is preliminary data.</text>
</comment>
<dbReference type="InterPro" id="IPR000626">
    <property type="entry name" value="Ubiquitin-like_dom"/>
</dbReference>
<keyword evidence="4" id="KW-0488">Methylation</keyword>
<evidence type="ECO:0000313" key="11">
    <source>
        <dbReference type="Proteomes" id="UP000541444"/>
    </source>
</evidence>
<name>A0A7J7PBF0_9MAGN</name>
<dbReference type="InterPro" id="IPR017000">
    <property type="entry name" value="MUB"/>
</dbReference>
<evidence type="ECO:0000256" key="2">
    <source>
        <dbReference type="ARBA" id="ARBA00004193"/>
    </source>
</evidence>
<evidence type="ECO:0000256" key="8">
    <source>
        <dbReference type="PIRNR" id="PIRNR032572"/>
    </source>
</evidence>
<evidence type="ECO:0000256" key="1">
    <source>
        <dbReference type="ARBA" id="ARBA00002929"/>
    </source>
</evidence>
<dbReference type="PANTHER" id="PTHR13169">
    <property type="entry name" value="UBIQUITIN-LIKE PROTEIN 3 HCG-1 PROTEIN"/>
    <property type="match status" value="1"/>
</dbReference>
<accession>A0A7J7PBF0</accession>
<keyword evidence="6" id="KW-0449">Lipoprotein</keyword>
<evidence type="ECO:0000256" key="5">
    <source>
        <dbReference type="ARBA" id="ARBA00023136"/>
    </source>
</evidence>
<dbReference type="Proteomes" id="UP000541444">
    <property type="component" value="Unassembled WGS sequence"/>
</dbReference>
<evidence type="ECO:0000256" key="7">
    <source>
        <dbReference type="ARBA" id="ARBA00023289"/>
    </source>
</evidence>
<evidence type="ECO:0000256" key="6">
    <source>
        <dbReference type="ARBA" id="ARBA00023288"/>
    </source>
</evidence>
<dbReference type="AlphaFoldDB" id="A0A7J7PBF0"/>
<dbReference type="InterPro" id="IPR029071">
    <property type="entry name" value="Ubiquitin-like_domsf"/>
</dbReference>
<keyword evidence="3 8" id="KW-1003">Cell membrane</keyword>
<protein>
    <recommendedName>
        <fullName evidence="8">Membrane-anchored ubiquitin-fold protein</fullName>
    </recommendedName>
</protein>
<dbReference type="OrthoDB" id="1043111at2759"/>
<comment type="function">
    <text evidence="1 8">May serve as docking site to facilitate the association of other proteins to the plasma membrane.</text>
</comment>
<comment type="subcellular location">
    <subcellularLocation>
        <location evidence="2">Cell membrane</location>
        <topology evidence="2">Lipid-anchor</topology>
    </subcellularLocation>
</comment>
<feature type="domain" description="Ubiquitin-like" evidence="9">
    <location>
        <begin position="23"/>
        <end position="91"/>
    </location>
</feature>
<evidence type="ECO:0000259" key="9">
    <source>
        <dbReference type="PROSITE" id="PS50053"/>
    </source>
</evidence>
<keyword evidence="5 8" id="KW-0472">Membrane</keyword>
<evidence type="ECO:0000256" key="3">
    <source>
        <dbReference type="ARBA" id="ARBA00022475"/>
    </source>
</evidence>
<dbReference type="Pfam" id="PF13881">
    <property type="entry name" value="Rad60-SLD_2"/>
    <property type="match status" value="1"/>
</dbReference>
<gene>
    <name evidence="10" type="ORF">GIB67_034545</name>
</gene>
<dbReference type="PIRSF" id="PIRSF032572">
    <property type="entry name" value="MUB"/>
    <property type="match status" value="1"/>
</dbReference>
<keyword evidence="11" id="KW-1185">Reference proteome</keyword>
<evidence type="ECO:0000313" key="10">
    <source>
        <dbReference type="EMBL" id="KAF6176683.1"/>
    </source>
</evidence>
<dbReference type="PROSITE" id="PS50053">
    <property type="entry name" value="UBIQUITIN_2"/>
    <property type="match status" value="1"/>
</dbReference>
<dbReference type="InterPro" id="IPR039540">
    <property type="entry name" value="UBL3-like_ubiquitin_dom"/>
</dbReference>
<evidence type="ECO:0000256" key="4">
    <source>
        <dbReference type="ARBA" id="ARBA00022481"/>
    </source>
</evidence>